<gene>
    <name evidence="13" type="ORF">SAMN05445060_2228</name>
</gene>
<proteinExistence type="inferred from homology"/>
<dbReference type="Gene3D" id="3.20.20.70">
    <property type="entry name" value="Aldolase class I"/>
    <property type="match status" value="1"/>
</dbReference>
<dbReference type="SFLD" id="SFLDF00294">
    <property type="entry name" value="7_8-didemethyl-8-hydroxy-5-dea"/>
    <property type="match status" value="1"/>
</dbReference>
<dbReference type="Pfam" id="PF04055">
    <property type="entry name" value="Radical_SAM"/>
    <property type="match status" value="1"/>
</dbReference>
<protein>
    <recommendedName>
        <fullName evidence="3">7,8-didemethyl-8-hydroxy-5-deazariboflavin synthase</fullName>
        <ecNumber evidence="3">4.3.1.32</ecNumber>
    </recommendedName>
</protein>
<evidence type="ECO:0000256" key="9">
    <source>
        <dbReference type="ARBA" id="ARBA00023239"/>
    </source>
</evidence>
<sequence>MSDERVDLPTPAIPDRHVVSEGLPSPERMRAALDRMTTPGGTGPSDTPDVSDVEVLLAARGDELVRLRAAAADMRDAGLVAAGRPGQITYSRKVFIPLTRLCRDRCHYCTFVTVPGRLARAGQGAYLEIDEVVEIARQGARLGCKEALFTLGDRPEDRWPAAREWLDARGYTSTIDYVRAAAAAVLAQTGLLPHANPGVMTVEEMRTLKTVAPSMGMMLETTSRRLFEEKGQAHFGSPDKDPAVRLRVLDDAGRVRIPFTTGILVGIGETRRDRAESILAIGAVHRRHGHIQEVIVQNFRAKPDTAMRGTPDAELDEFLAAIAVSRLVLGPDMRVQAPPNLVSEQECRDLIDSGVDDWGGVSPLTPDHVNPERPWPNLDVLAEITAACGHTLTERITAQPPYVLAGPPWIDDGLLDDVAALADPLTGLAGAGTRVHA</sequence>
<comment type="catalytic activity">
    <reaction evidence="10">
        <text>5-amino-5-(4-hydroxybenzyl)-6-(D-ribitylimino)-5,6-dihydrouracil + S-adenosyl-L-methionine = 7,8-didemethyl-8-hydroxy-5-deazariboflavin + 5'-deoxyadenosine + L-methionine + NH4(+) + H(+)</text>
        <dbReference type="Rhea" id="RHEA:55204"/>
        <dbReference type="ChEBI" id="CHEBI:15378"/>
        <dbReference type="ChEBI" id="CHEBI:17319"/>
        <dbReference type="ChEBI" id="CHEBI:28938"/>
        <dbReference type="ChEBI" id="CHEBI:57844"/>
        <dbReference type="ChEBI" id="CHEBI:59789"/>
        <dbReference type="ChEBI" id="CHEBI:59904"/>
        <dbReference type="ChEBI" id="CHEBI:85936"/>
        <dbReference type="EC" id="4.3.1.32"/>
    </reaction>
</comment>
<keyword evidence="14" id="KW-1185">Reference proteome</keyword>
<dbReference type="PANTHER" id="PTHR43076">
    <property type="entry name" value="FO SYNTHASE (COFH)"/>
    <property type="match status" value="1"/>
</dbReference>
<evidence type="ECO:0000256" key="10">
    <source>
        <dbReference type="ARBA" id="ARBA00048974"/>
    </source>
</evidence>
<dbReference type="UniPathway" id="UPA00072"/>
<dbReference type="STRING" id="1344003.SAMN05445060_2228"/>
<reference evidence="13 14" key="1">
    <citation type="submission" date="2017-01" db="EMBL/GenBank/DDBJ databases">
        <authorList>
            <person name="Mah S.A."/>
            <person name="Swanson W.J."/>
            <person name="Moy G.W."/>
            <person name="Vacquier V.D."/>
        </authorList>
    </citation>
    <scope>NUCLEOTIDE SEQUENCE [LARGE SCALE GENOMIC DNA]</scope>
    <source>
        <strain evidence="13 14">CPCC 203464</strain>
    </source>
</reference>
<dbReference type="SFLD" id="SFLDS00029">
    <property type="entry name" value="Radical_SAM"/>
    <property type="match status" value="1"/>
</dbReference>
<organism evidence="13 14">
    <name type="scientific">Williamsia sterculiae</name>
    <dbReference type="NCBI Taxonomy" id="1344003"/>
    <lineage>
        <taxon>Bacteria</taxon>
        <taxon>Bacillati</taxon>
        <taxon>Actinomycetota</taxon>
        <taxon>Actinomycetes</taxon>
        <taxon>Mycobacteriales</taxon>
        <taxon>Nocardiaceae</taxon>
        <taxon>Williamsia</taxon>
    </lineage>
</organism>
<keyword evidence="7" id="KW-0408">Iron</keyword>
<dbReference type="NCBIfam" id="NF004884">
    <property type="entry name" value="PRK06245.1"/>
    <property type="match status" value="1"/>
</dbReference>
<evidence type="ECO:0000256" key="6">
    <source>
        <dbReference type="ARBA" id="ARBA00022723"/>
    </source>
</evidence>
<dbReference type="GO" id="GO:0044689">
    <property type="term" value="F:7,8-didemethyl-8-hydroxy-5-deazariboflavin synthase activity"/>
    <property type="evidence" value="ECO:0007669"/>
    <property type="project" value="UniProtKB-EC"/>
</dbReference>
<dbReference type="EMBL" id="FTNT01000006">
    <property type="protein sequence ID" value="SIS03024.1"/>
    <property type="molecule type" value="Genomic_DNA"/>
</dbReference>
<dbReference type="InterPro" id="IPR013785">
    <property type="entry name" value="Aldolase_TIM"/>
</dbReference>
<dbReference type="SFLD" id="SFLDG01064">
    <property type="entry name" value="F420__menaquinone_cofactor_bio"/>
    <property type="match status" value="1"/>
</dbReference>
<dbReference type="PANTHER" id="PTHR43076:SF15">
    <property type="entry name" value="7,8-DIDEMETHYL-8-HYDROXY-5-DEAZARIBOFLAVIN SYNTHASE"/>
    <property type="match status" value="1"/>
</dbReference>
<evidence type="ECO:0000313" key="13">
    <source>
        <dbReference type="EMBL" id="SIS03024.1"/>
    </source>
</evidence>
<keyword evidence="5" id="KW-0949">S-adenosyl-L-methionine</keyword>
<dbReference type="InterPro" id="IPR007197">
    <property type="entry name" value="rSAM"/>
</dbReference>
<dbReference type="SUPFAM" id="SSF102114">
    <property type="entry name" value="Radical SAM enzymes"/>
    <property type="match status" value="1"/>
</dbReference>
<dbReference type="InterPro" id="IPR058240">
    <property type="entry name" value="rSAM_sf"/>
</dbReference>
<evidence type="ECO:0000256" key="5">
    <source>
        <dbReference type="ARBA" id="ARBA00022691"/>
    </source>
</evidence>
<keyword evidence="6" id="KW-0479">Metal-binding</keyword>
<dbReference type="AlphaFoldDB" id="A0A1N7FRX2"/>
<dbReference type="InterPro" id="IPR034405">
    <property type="entry name" value="F420"/>
</dbReference>
<dbReference type="NCBIfam" id="TIGR03550">
    <property type="entry name" value="F420_cofG"/>
    <property type="match status" value="1"/>
</dbReference>
<evidence type="ECO:0000256" key="1">
    <source>
        <dbReference type="ARBA" id="ARBA00001966"/>
    </source>
</evidence>
<evidence type="ECO:0000256" key="3">
    <source>
        <dbReference type="ARBA" id="ARBA00012126"/>
    </source>
</evidence>
<accession>A0A1N7FRX2</accession>
<comment type="cofactor">
    <cofactor evidence="1">
        <name>[4Fe-4S] cluster</name>
        <dbReference type="ChEBI" id="CHEBI:49883"/>
    </cofactor>
</comment>
<dbReference type="Proteomes" id="UP000186218">
    <property type="component" value="Unassembled WGS sequence"/>
</dbReference>
<dbReference type="InterPro" id="IPR019939">
    <property type="entry name" value="CofG_family"/>
</dbReference>
<evidence type="ECO:0000259" key="12">
    <source>
        <dbReference type="PROSITE" id="PS51918"/>
    </source>
</evidence>
<feature type="domain" description="Radical SAM core" evidence="12">
    <location>
        <begin position="88"/>
        <end position="340"/>
    </location>
</feature>
<evidence type="ECO:0000256" key="8">
    <source>
        <dbReference type="ARBA" id="ARBA00023014"/>
    </source>
</evidence>
<keyword evidence="4" id="KW-0004">4Fe-4S</keyword>
<evidence type="ECO:0000256" key="7">
    <source>
        <dbReference type="ARBA" id="ARBA00023004"/>
    </source>
</evidence>
<dbReference type="InterPro" id="IPR006638">
    <property type="entry name" value="Elp3/MiaA/NifB-like_rSAM"/>
</dbReference>
<feature type="region of interest" description="Disordered" evidence="11">
    <location>
        <begin position="31"/>
        <end position="50"/>
    </location>
</feature>
<evidence type="ECO:0000313" key="14">
    <source>
        <dbReference type="Proteomes" id="UP000186218"/>
    </source>
</evidence>
<keyword evidence="9" id="KW-0456">Lyase</keyword>
<evidence type="ECO:0000256" key="11">
    <source>
        <dbReference type="SAM" id="MobiDB-lite"/>
    </source>
</evidence>
<name>A0A1N7FRX2_9NOCA</name>
<dbReference type="CDD" id="cd01335">
    <property type="entry name" value="Radical_SAM"/>
    <property type="match status" value="1"/>
</dbReference>
<dbReference type="SFLD" id="SFLDG01388">
    <property type="entry name" value="7_8-didemethyl-8-hydroxy-5-dea"/>
    <property type="match status" value="1"/>
</dbReference>
<keyword evidence="8" id="KW-0411">Iron-sulfur</keyword>
<dbReference type="GO" id="GO:0016765">
    <property type="term" value="F:transferase activity, transferring alkyl or aryl (other than methyl) groups"/>
    <property type="evidence" value="ECO:0007669"/>
    <property type="project" value="InterPro"/>
</dbReference>
<dbReference type="HAMAP" id="MF_01611">
    <property type="entry name" value="FO_synth_sub1"/>
    <property type="match status" value="1"/>
</dbReference>
<feature type="region of interest" description="Disordered" evidence="11">
    <location>
        <begin position="1"/>
        <end position="26"/>
    </location>
</feature>
<comment type="pathway">
    <text evidence="2">Cofactor biosynthesis; coenzyme F0 biosynthesis.</text>
</comment>
<dbReference type="PROSITE" id="PS51918">
    <property type="entry name" value="RADICAL_SAM"/>
    <property type="match status" value="1"/>
</dbReference>
<dbReference type="EC" id="4.3.1.32" evidence="3"/>
<dbReference type="GO" id="GO:0051539">
    <property type="term" value="F:4 iron, 4 sulfur cluster binding"/>
    <property type="evidence" value="ECO:0007669"/>
    <property type="project" value="UniProtKB-KW"/>
</dbReference>
<dbReference type="GO" id="GO:0046872">
    <property type="term" value="F:metal ion binding"/>
    <property type="evidence" value="ECO:0007669"/>
    <property type="project" value="UniProtKB-KW"/>
</dbReference>
<evidence type="ECO:0000256" key="2">
    <source>
        <dbReference type="ARBA" id="ARBA00004712"/>
    </source>
</evidence>
<evidence type="ECO:0000256" key="4">
    <source>
        <dbReference type="ARBA" id="ARBA00022485"/>
    </source>
</evidence>
<dbReference type="SMART" id="SM00729">
    <property type="entry name" value="Elp3"/>
    <property type="match status" value="1"/>
</dbReference>